<dbReference type="InterPro" id="IPR036867">
    <property type="entry name" value="R3H_dom_sf"/>
</dbReference>
<dbReference type="Gene3D" id="3.30.40.10">
    <property type="entry name" value="Zinc/RING finger domain, C3HC4 (zinc finger)"/>
    <property type="match status" value="1"/>
</dbReference>
<feature type="compositionally biased region" description="Low complexity" evidence="2">
    <location>
        <begin position="1"/>
        <end position="20"/>
    </location>
</feature>
<dbReference type="GO" id="GO:0008270">
    <property type="term" value="F:zinc ion binding"/>
    <property type="evidence" value="ECO:0007669"/>
    <property type="project" value="UniProtKB-KW"/>
</dbReference>
<dbReference type="PANTHER" id="PTHR22938:SF0">
    <property type="entry name" value="E3 UBIQUITIN-PROTEIN LIGASE ZNF598"/>
    <property type="match status" value="1"/>
</dbReference>
<dbReference type="PROSITE" id="PS50157">
    <property type="entry name" value="ZINC_FINGER_C2H2_2"/>
    <property type="match status" value="1"/>
</dbReference>
<evidence type="ECO:0000313" key="6">
    <source>
        <dbReference type="EMBL" id="KAK2077112.1"/>
    </source>
</evidence>
<dbReference type="InterPro" id="IPR001841">
    <property type="entry name" value="Znf_RING"/>
</dbReference>
<keyword evidence="1" id="KW-0863">Zinc-finger</keyword>
<reference evidence="6" key="1">
    <citation type="submission" date="2021-01" db="EMBL/GenBank/DDBJ databases">
        <authorList>
            <person name="Eckstrom K.M.E."/>
        </authorList>
    </citation>
    <scope>NUCLEOTIDE SEQUENCE</scope>
    <source>
        <strain evidence="6">UVCC 0001</strain>
    </source>
</reference>
<dbReference type="PROSITE" id="PS50089">
    <property type="entry name" value="ZF_RING_2"/>
    <property type="match status" value="1"/>
</dbReference>
<dbReference type="SUPFAM" id="SSF57850">
    <property type="entry name" value="RING/U-box"/>
    <property type="match status" value="1"/>
</dbReference>
<name>A0AAD9IJA7_PROWI</name>
<feature type="domain" description="C2H2-type" evidence="4">
    <location>
        <begin position="224"/>
        <end position="247"/>
    </location>
</feature>
<dbReference type="AlphaFoldDB" id="A0AAD9IJA7"/>
<gene>
    <name evidence="6" type="ORF">QBZ16_004746</name>
</gene>
<feature type="region of interest" description="Disordered" evidence="2">
    <location>
        <begin position="1"/>
        <end position="27"/>
    </location>
</feature>
<dbReference type="CDD" id="cd02325">
    <property type="entry name" value="R3H"/>
    <property type="match status" value="1"/>
</dbReference>
<dbReference type="PROSITE" id="PS00028">
    <property type="entry name" value="ZINC_FINGER_C2H2_1"/>
    <property type="match status" value="2"/>
</dbReference>
<feature type="region of interest" description="Disordered" evidence="2">
    <location>
        <begin position="640"/>
        <end position="732"/>
    </location>
</feature>
<dbReference type="GO" id="GO:0072344">
    <property type="term" value="P:rescue of stalled ribosome"/>
    <property type="evidence" value="ECO:0007669"/>
    <property type="project" value="InterPro"/>
</dbReference>
<accession>A0AAD9IJA7</accession>
<feature type="compositionally biased region" description="Polar residues" evidence="2">
    <location>
        <begin position="717"/>
        <end position="732"/>
    </location>
</feature>
<keyword evidence="7" id="KW-1185">Reference proteome</keyword>
<dbReference type="Pfam" id="PF01424">
    <property type="entry name" value="R3H"/>
    <property type="match status" value="1"/>
</dbReference>
<feature type="compositionally biased region" description="Basic and acidic residues" evidence="2">
    <location>
        <begin position="645"/>
        <end position="657"/>
    </location>
</feature>
<evidence type="ECO:0000256" key="1">
    <source>
        <dbReference type="PROSITE-ProRule" id="PRU00042"/>
    </source>
</evidence>
<dbReference type="Proteomes" id="UP001255856">
    <property type="component" value="Unassembled WGS sequence"/>
</dbReference>
<comment type="caution">
    <text evidence="6">The sequence shown here is derived from an EMBL/GenBank/DDBJ whole genome shotgun (WGS) entry which is preliminary data.</text>
</comment>
<evidence type="ECO:0000256" key="2">
    <source>
        <dbReference type="SAM" id="MobiDB-lite"/>
    </source>
</evidence>
<keyword evidence="1" id="KW-0862">Zinc</keyword>
<sequence>MSVSGSGAAAGAEGGPSQAAPTAGGHAADRGVLEVPRPTRTESAGPAPECVVCFEPACALALGACNHAVMCADCSLRARLCYGQRACPLCKAELDGGEGVADAEHKSSPRTPLDFQALIASEPAALDAQYAEGIFVDRSAFGGQPGRPSPSSFHRAAAARVRPGCGQCGAGLDAPSALTHHVRRRHAPRRVCALCLAAGREFVRLQPLFEDERALAAHVEAAHPRCGFCRRAFYDADELWAHMRDTHVSCHVCPGSLGPRPEYFRDLAALREHVRAAHHYCDASPECARQLVAFNTREELQRHTLEQHRGSAMPRWDAGRARVVVFDPEDAGPRGPRADAAARQPSGLGRQDVRFDPGSDEEGPRGFATEFEQGLRIQDDSLGPAGREARSSAGAFPSLSETVDARAPAAAPPASAARRPPPLVKKTARCPCGRRVSHYALEVGQEPPPMPCNEDAEALGRAGTEYPLSLLIAARGAPGFVRQLEAALEEFVCAPAGAVARRLLWPMNKAQRQLAHALAAEYGLVSVGQGQEPQRTVQLHRTPSCHVPSRLLSKTAAALTEEQIEAMVAAESQNTIRFTDVAMSVDLHYYLRRWEGAYKLSWESADTAAVRFSNPQDQQAALDSFGGGVRGLFRLERPAAGQETARQRGWEGHKDASGEAAGSSWSSMAVSAPPPVPASRERAAAVPGAGDADGRWAVMRRPVRGAPGNAAPALPNQRPSGFQVLTQLSNDA</sequence>
<feature type="region of interest" description="Disordered" evidence="2">
    <location>
        <begin position="380"/>
        <end position="424"/>
    </location>
</feature>
<evidence type="ECO:0000259" key="3">
    <source>
        <dbReference type="PROSITE" id="PS50089"/>
    </source>
</evidence>
<feature type="compositionally biased region" description="Low complexity" evidence="2">
    <location>
        <begin position="658"/>
        <end position="671"/>
    </location>
</feature>
<feature type="domain" description="RING-type" evidence="3">
    <location>
        <begin position="50"/>
        <end position="91"/>
    </location>
</feature>
<dbReference type="InterPro" id="IPR013087">
    <property type="entry name" value="Znf_C2H2_type"/>
</dbReference>
<evidence type="ECO:0008006" key="8">
    <source>
        <dbReference type="Google" id="ProtNLM"/>
    </source>
</evidence>
<dbReference type="GO" id="GO:0003676">
    <property type="term" value="F:nucleic acid binding"/>
    <property type="evidence" value="ECO:0007669"/>
    <property type="project" value="UniProtKB-UniRule"/>
</dbReference>
<feature type="compositionally biased region" description="Low complexity" evidence="2">
    <location>
        <begin position="405"/>
        <end position="418"/>
    </location>
</feature>
<proteinExistence type="predicted"/>
<dbReference type="Gene3D" id="3.30.1370.50">
    <property type="entry name" value="R3H-like domain"/>
    <property type="match status" value="1"/>
</dbReference>
<dbReference type="GO" id="GO:0061630">
    <property type="term" value="F:ubiquitin protein ligase activity"/>
    <property type="evidence" value="ECO:0007669"/>
    <property type="project" value="InterPro"/>
</dbReference>
<dbReference type="GO" id="GO:0016567">
    <property type="term" value="P:protein ubiquitination"/>
    <property type="evidence" value="ECO:0007669"/>
    <property type="project" value="TreeGrafter"/>
</dbReference>
<dbReference type="Pfam" id="PF13920">
    <property type="entry name" value="zf-C3HC4_3"/>
    <property type="match status" value="1"/>
</dbReference>
<dbReference type="SUPFAM" id="SSF82708">
    <property type="entry name" value="R3H domain"/>
    <property type="match status" value="1"/>
</dbReference>
<evidence type="ECO:0000259" key="5">
    <source>
        <dbReference type="PROSITE" id="PS51061"/>
    </source>
</evidence>
<evidence type="ECO:0000259" key="4">
    <source>
        <dbReference type="PROSITE" id="PS50157"/>
    </source>
</evidence>
<dbReference type="GO" id="GO:0043022">
    <property type="term" value="F:ribosome binding"/>
    <property type="evidence" value="ECO:0007669"/>
    <property type="project" value="TreeGrafter"/>
</dbReference>
<protein>
    <recommendedName>
        <fullName evidence="8">RING-type E3 ubiquitin transferase</fullName>
    </recommendedName>
</protein>
<dbReference type="PANTHER" id="PTHR22938">
    <property type="entry name" value="ZINC FINGER PROTEIN 598"/>
    <property type="match status" value="1"/>
</dbReference>
<feature type="compositionally biased region" description="Low complexity" evidence="2">
    <location>
        <begin position="333"/>
        <end position="343"/>
    </location>
</feature>
<dbReference type="InterPro" id="IPR001374">
    <property type="entry name" value="R3H_dom"/>
</dbReference>
<dbReference type="SMART" id="SM00355">
    <property type="entry name" value="ZnF_C2H2"/>
    <property type="match status" value="4"/>
</dbReference>
<feature type="compositionally biased region" description="Low complexity" evidence="2">
    <location>
        <begin position="705"/>
        <end position="716"/>
    </location>
</feature>
<keyword evidence="1" id="KW-0479">Metal-binding</keyword>
<dbReference type="InterPro" id="IPR013083">
    <property type="entry name" value="Znf_RING/FYVE/PHD"/>
</dbReference>
<feature type="domain" description="R3H" evidence="5">
    <location>
        <begin position="478"/>
        <end position="543"/>
    </location>
</feature>
<dbReference type="PROSITE" id="PS51061">
    <property type="entry name" value="R3H"/>
    <property type="match status" value="1"/>
</dbReference>
<dbReference type="InterPro" id="IPR044288">
    <property type="entry name" value="ZNF598/HEL2"/>
</dbReference>
<evidence type="ECO:0000313" key="7">
    <source>
        <dbReference type="Proteomes" id="UP001255856"/>
    </source>
</evidence>
<organism evidence="6 7">
    <name type="scientific">Prototheca wickerhamii</name>
    <dbReference type="NCBI Taxonomy" id="3111"/>
    <lineage>
        <taxon>Eukaryota</taxon>
        <taxon>Viridiplantae</taxon>
        <taxon>Chlorophyta</taxon>
        <taxon>core chlorophytes</taxon>
        <taxon>Trebouxiophyceae</taxon>
        <taxon>Chlorellales</taxon>
        <taxon>Chlorellaceae</taxon>
        <taxon>Prototheca</taxon>
    </lineage>
</organism>
<feature type="region of interest" description="Disordered" evidence="2">
    <location>
        <begin position="328"/>
        <end position="366"/>
    </location>
</feature>
<dbReference type="EMBL" id="JASFZW010000007">
    <property type="protein sequence ID" value="KAK2077112.1"/>
    <property type="molecule type" value="Genomic_DNA"/>
</dbReference>